<keyword evidence="1" id="KW-0472">Membrane</keyword>
<accession>A0A1Q8TAS6</accession>
<name>A0A1Q8TAS6_9GAMM</name>
<organism evidence="2 3">
    <name type="scientific">Chromohalobacter japonicus</name>
    <dbReference type="NCBI Taxonomy" id="223900"/>
    <lineage>
        <taxon>Bacteria</taxon>
        <taxon>Pseudomonadati</taxon>
        <taxon>Pseudomonadota</taxon>
        <taxon>Gammaproteobacteria</taxon>
        <taxon>Oceanospirillales</taxon>
        <taxon>Halomonadaceae</taxon>
        <taxon>Chromohalobacter</taxon>
    </lineage>
</organism>
<keyword evidence="1" id="KW-0812">Transmembrane</keyword>
<feature type="transmembrane region" description="Helical" evidence="1">
    <location>
        <begin position="20"/>
        <end position="43"/>
    </location>
</feature>
<keyword evidence="3" id="KW-1185">Reference proteome</keyword>
<proteinExistence type="predicted"/>
<gene>
    <name evidence="2" type="ORF">BTW10_13885</name>
</gene>
<dbReference type="Proteomes" id="UP000186806">
    <property type="component" value="Unassembled WGS sequence"/>
</dbReference>
<comment type="caution">
    <text evidence="2">The sequence shown here is derived from an EMBL/GenBank/DDBJ whole genome shotgun (WGS) entry which is preliminary data.</text>
</comment>
<evidence type="ECO:0000313" key="3">
    <source>
        <dbReference type="Proteomes" id="UP000186806"/>
    </source>
</evidence>
<protein>
    <submittedName>
        <fullName evidence="2">Cell envelope biogenesis protein OmpA</fullName>
    </submittedName>
</protein>
<dbReference type="AlphaFoldDB" id="A0A1Q8TAS6"/>
<keyword evidence="1" id="KW-1133">Transmembrane helix</keyword>
<feature type="non-terminal residue" evidence="2">
    <location>
        <position position="132"/>
    </location>
</feature>
<evidence type="ECO:0000256" key="1">
    <source>
        <dbReference type="SAM" id="Phobius"/>
    </source>
</evidence>
<dbReference type="EMBL" id="MSDQ01000032">
    <property type="protein sequence ID" value="OLO10776.1"/>
    <property type="molecule type" value="Genomic_DNA"/>
</dbReference>
<sequence length="132" mass="14727">MSRLNAIFGRGSAAGDEDEHHWLSVSDLMAGLMMVFLLISIALMRHALEERDRVTQVAEAYQATQVAIYNALMNEFAGDLEAWQAEIDADTLALTFTAPEVLFARGSAGLKPRFENILSDFYPRYLKVLAPF</sequence>
<evidence type="ECO:0000313" key="2">
    <source>
        <dbReference type="EMBL" id="OLO10776.1"/>
    </source>
</evidence>
<reference evidence="2 3" key="1">
    <citation type="submission" date="2016-12" db="EMBL/GenBank/DDBJ databases">
        <title>Draft genome sequences of strains Salinicola socius SMB35, Salinicola sp. MH3R3-1 and Chromohalobacter sp. SMB17 from the Verkhnekamsk potash mining region of Russia.</title>
        <authorList>
            <person name="Mavrodi D.V."/>
            <person name="Olsson B.E."/>
            <person name="Korsakova E.S."/>
            <person name="Pyankova A."/>
            <person name="Mavrodi O.V."/>
            <person name="Plotnikova E.G."/>
        </authorList>
    </citation>
    <scope>NUCLEOTIDE SEQUENCE [LARGE SCALE GENOMIC DNA]</scope>
    <source>
        <strain evidence="2 3">SMB17</strain>
    </source>
</reference>